<keyword evidence="1" id="KW-0812">Transmembrane</keyword>
<evidence type="ECO:0000313" key="3">
    <source>
        <dbReference type="Proteomes" id="UP001223520"/>
    </source>
</evidence>
<keyword evidence="3" id="KW-1185">Reference proteome</keyword>
<keyword evidence="1" id="KW-1133">Transmembrane helix</keyword>
<feature type="transmembrane region" description="Helical" evidence="1">
    <location>
        <begin position="297"/>
        <end position="320"/>
    </location>
</feature>
<gene>
    <name evidence="2" type="ORF">QI031_01585</name>
</gene>
<keyword evidence="1" id="KW-0472">Membrane</keyword>
<organism evidence="2 3">
    <name type="scientific">Halotia branconii CENA392</name>
    <dbReference type="NCBI Taxonomy" id="1539056"/>
    <lineage>
        <taxon>Bacteria</taxon>
        <taxon>Bacillati</taxon>
        <taxon>Cyanobacteriota</taxon>
        <taxon>Cyanophyceae</taxon>
        <taxon>Nostocales</taxon>
        <taxon>Nodulariaceae</taxon>
        <taxon>Halotia</taxon>
    </lineage>
</organism>
<proteinExistence type="predicted"/>
<dbReference type="AlphaFoldDB" id="A0AAJ6PA03"/>
<sequence length="495" mass="55705">MVDLEKLVNELPQIVHHLNLTIGTSHEILQQVVLINQAQEQLQNIQKLIIQELSFAKVKNAAVAQATSSLVANTNLVDRDINHRLRFIIENFSNLEISLTDLQTKIDYWQEWGNLLQALAADILSDAQLVNQLNCHINYLSLPAKLKYFRKKLEHDLVFGNSLNLKQQSLQISSVSEEILEVKQRVEYVLNTIKSSHSLLTILLGISSFFGKSGFTLEWLDHEHELIVSSDGKFQELTEIIDECQFFQQEIDSLLLRSKTLKLQAEKGIIKIEQEKPNVQDTAELTSKFLEKKTQKLFILGRSIFVIASSLVVLGFGGWVNQDKLPHLQQQRAIANQETDATANFTAALKLGIEASALVQSPPNSLIVWQQAQNKWQQAINLLASVPEETSITAKAKQKLIRYQINYNAISQKVLIEKQALANLESAHKLAIEAAFFVQTSPNSVTVWQQAKAKWQQAINLLEAIPENTAVSLQAKEMLASYKTNYAAISAIVKN</sequence>
<dbReference type="KEGG" id="hbq:QI031_01585"/>
<reference evidence="2 3" key="1">
    <citation type="journal article" date="2023" name="Limnol Oceanogr Lett">
        <title>Environmental adaptations by the intertidal Antarctic cyanobacterium Halotia branconii CENA392 as revealed using long-read genome sequencing.</title>
        <authorList>
            <person name="Dextro R.B."/>
            <person name="Delbaje E."/>
            <person name="Freitas P.N.N."/>
            <person name="Geraldes V."/>
            <person name="Pinto E."/>
            <person name="Long P.F."/>
            <person name="Fiore M.F."/>
        </authorList>
    </citation>
    <scope>NUCLEOTIDE SEQUENCE [LARGE SCALE GENOMIC DNA]</scope>
    <source>
        <strain evidence="2 3">CENA392</strain>
    </source>
</reference>
<dbReference type="RefSeq" id="WP_281483487.1">
    <property type="nucleotide sequence ID" value="NZ_CP124543.1"/>
</dbReference>
<dbReference type="Proteomes" id="UP001223520">
    <property type="component" value="Chromosome"/>
</dbReference>
<evidence type="ECO:0000256" key="1">
    <source>
        <dbReference type="SAM" id="Phobius"/>
    </source>
</evidence>
<name>A0AAJ6PA03_9CYAN</name>
<accession>A0AAJ6PA03</accession>
<evidence type="ECO:0000313" key="2">
    <source>
        <dbReference type="EMBL" id="WGV26232.1"/>
    </source>
</evidence>
<dbReference type="EMBL" id="CP124543">
    <property type="protein sequence ID" value="WGV26232.1"/>
    <property type="molecule type" value="Genomic_DNA"/>
</dbReference>
<protein>
    <submittedName>
        <fullName evidence="2">Uncharacterized protein</fullName>
    </submittedName>
</protein>